<comment type="function">
    <text evidence="4">Acts both as a biotin--[acetyl-CoA-carboxylase] ligase and a repressor.</text>
</comment>
<sequence>MGSPIREKLLTLLVNRGEEYLSGEEISQQLQCSRTAIWKHMQELRKEGYEIEARPKIGYRLLYRPDRVAPEELKSYLKTQHLGSSIRYLSQTSSTQALAHEWAREGAKEGSLVITEEQTEGRGRMGRSWHSPSQSGIWMSLILRPPIPLTCAPHLTLLASVAVTRSLKRETGLPIWIKWPNDLLINGKKICGILTELRGEQDRIHYIVMGIGINVNVSLEQWPQELTGIATSLEIEGKKSYSRPKLVASILKELEGLYLGYLEQGFEPIRILWEEAAGMIGKQVTSHTPQGVRTGTALGLAPSGALNLETEDGVISLYSSDIEYPAF</sequence>
<feature type="domain" description="BPL/LPL catalytic" evidence="5">
    <location>
        <begin position="71"/>
        <end position="262"/>
    </location>
</feature>
<dbReference type="GO" id="GO:0003677">
    <property type="term" value="F:DNA binding"/>
    <property type="evidence" value="ECO:0007669"/>
    <property type="project" value="UniProtKB-UniRule"/>
</dbReference>
<dbReference type="Proteomes" id="UP000503088">
    <property type="component" value="Chromosome"/>
</dbReference>
<dbReference type="GO" id="GO:0005737">
    <property type="term" value="C:cytoplasm"/>
    <property type="evidence" value="ECO:0007669"/>
    <property type="project" value="TreeGrafter"/>
</dbReference>
<evidence type="ECO:0000313" key="6">
    <source>
        <dbReference type="EMBL" id="QKG84370.1"/>
    </source>
</evidence>
<reference evidence="6 7" key="1">
    <citation type="submission" date="2020-01" db="EMBL/GenBank/DDBJ databases">
        <authorList>
            <person name="Gulvik C.A."/>
            <person name="Batra D.G."/>
        </authorList>
    </citation>
    <scope>NUCLEOTIDE SEQUENCE [LARGE SCALE GENOMIC DNA]</scope>
    <source>
        <strain evidence="6 7">W9323</strain>
    </source>
</reference>
<dbReference type="InterPro" id="IPR011991">
    <property type="entry name" value="ArsR-like_HTH"/>
</dbReference>
<keyword evidence="1 4" id="KW-0436">Ligase</keyword>
<dbReference type="RefSeq" id="WP_173221997.1">
    <property type="nucleotide sequence ID" value="NZ_CP048104.1"/>
</dbReference>
<dbReference type="EMBL" id="CP048104">
    <property type="protein sequence ID" value="QKG84370.1"/>
    <property type="molecule type" value="Genomic_DNA"/>
</dbReference>
<dbReference type="GO" id="GO:0016740">
    <property type="term" value="F:transferase activity"/>
    <property type="evidence" value="ECO:0007669"/>
    <property type="project" value="UniProtKB-ARBA"/>
</dbReference>
<dbReference type="CDD" id="cd16442">
    <property type="entry name" value="BPL"/>
    <property type="match status" value="1"/>
</dbReference>
<evidence type="ECO:0000256" key="1">
    <source>
        <dbReference type="ARBA" id="ARBA00022598"/>
    </source>
</evidence>
<organism evidence="6 7">
    <name type="scientific">Kroppenstedtia pulmonis</name>
    <dbReference type="NCBI Taxonomy" id="1380685"/>
    <lineage>
        <taxon>Bacteria</taxon>
        <taxon>Bacillati</taxon>
        <taxon>Bacillota</taxon>
        <taxon>Bacilli</taxon>
        <taxon>Bacillales</taxon>
        <taxon>Thermoactinomycetaceae</taxon>
        <taxon>Kroppenstedtia</taxon>
    </lineage>
</organism>
<gene>
    <name evidence="4" type="primary">birA</name>
    <name evidence="6" type="ORF">GXN76_07690</name>
</gene>
<dbReference type="InterPro" id="IPR036388">
    <property type="entry name" value="WH-like_DNA-bd_sf"/>
</dbReference>
<dbReference type="Pfam" id="PF08279">
    <property type="entry name" value="HTH_11"/>
    <property type="match status" value="1"/>
</dbReference>
<keyword evidence="7" id="KW-1185">Reference proteome</keyword>
<dbReference type="NCBIfam" id="TIGR00121">
    <property type="entry name" value="birA_ligase"/>
    <property type="match status" value="1"/>
</dbReference>
<feature type="binding site" evidence="4">
    <location>
        <position position="189"/>
    </location>
    <ligand>
        <name>biotin</name>
        <dbReference type="ChEBI" id="CHEBI:57586"/>
    </ligand>
</feature>
<feature type="DNA-binding region" description="H-T-H motif" evidence="4">
    <location>
        <begin position="23"/>
        <end position="42"/>
    </location>
</feature>
<dbReference type="AlphaFoldDB" id="A0A7D4BJL2"/>
<keyword evidence="2 4" id="KW-0238">DNA-binding</keyword>
<evidence type="ECO:0000259" key="5">
    <source>
        <dbReference type="PROSITE" id="PS51733"/>
    </source>
</evidence>
<keyword evidence="4" id="KW-0804">Transcription</keyword>
<dbReference type="CDD" id="cd00090">
    <property type="entry name" value="HTH_ARSR"/>
    <property type="match status" value="1"/>
</dbReference>
<evidence type="ECO:0000256" key="3">
    <source>
        <dbReference type="ARBA" id="ARBA00023267"/>
    </source>
</evidence>
<comment type="caution">
    <text evidence="4">Lacks conserved residue(s) required for the propagation of feature annotation.</text>
</comment>
<dbReference type="SUPFAM" id="SSF55681">
    <property type="entry name" value="Class II aaRS and biotin synthetases"/>
    <property type="match status" value="1"/>
</dbReference>
<dbReference type="InterPro" id="IPR004408">
    <property type="entry name" value="Biotin_CoA_COase_ligase"/>
</dbReference>
<dbReference type="PANTHER" id="PTHR12835:SF5">
    <property type="entry name" value="BIOTIN--PROTEIN LIGASE"/>
    <property type="match status" value="1"/>
</dbReference>
<dbReference type="InterPro" id="IPR045864">
    <property type="entry name" value="aa-tRNA-synth_II/BPL/LPL"/>
</dbReference>
<dbReference type="InterPro" id="IPR030855">
    <property type="entry name" value="Bifunct_BirA"/>
</dbReference>
<accession>A0A7D4BJL2</accession>
<dbReference type="EC" id="6.3.4.15" evidence="4"/>
<dbReference type="Pfam" id="PF03099">
    <property type="entry name" value="BPL_LplA_LipB"/>
    <property type="match status" value="1"/>
</dbReference>
<keyword evidence="4" id="KW-0067">ATP-binding</keyword>
<keyword evidence="3 4" id="KW-0092">Biotin</keyword>
<dbReference type="PROSITE" id="PS51733">
    <property type="entry name" value="BPL_LPL_CATALYTIC"/>
    <property type="match status" value="1"/>
</dbReference>
<dbReference type="Gene3D" id="1.10.10.10">
    <property type="entry name" value="Winged helix-like DNA-binding domain superfamily/Winged helix DNA-binding domain"/>
    <property type="match status" value="1"/>
</dbReference>
<keyword evidence="4" id="KW-0678">Repressor</keyword>
<dbReference type="HAMAP" id="MF_00978">
    <property type="entry name" value="Bifunct_BirA"/>
    <property type="match status" value="1"/>
</dbReference>
<dbReference type="GO" id="GO:0006355">
    <property type="term" value="P:regulation of DNA-templated transcription"/>
    <property type="evidence" value="ECO:0007669"/>
    <property type="project" value="UniProtKB-UniRule"/>
</dbReference>
<dbReference type="InterPro" id="IPR013196">
    <property type="entry name" value="HTH_11"/>
</dbReference>
<dbReference type="GO" id="GO:0005524">
    <property type="term" value="F:ATP binding"/>
    <property type="evidence" value="ECO:0007669"/>
    <property type="project" value="UniProtKB-UniRule"/>
</dbReference>
<keyword evidence="4" id="KW-0547">Nucleotide-binding</keyword>
<proteinExistence type="inferred from homology"/>
<dbReference type="InterPro" id="IPR004143">
    <property type="entry name" value="BPL_LPL_catalytic"/>
</dbReference>
<comment type="similarity">
    <text evidence="4">Belongs to the biotin--protein ligase family.</text>
</comment>
<dbReference type="InterPro" id="IPR003142">
    <property type="entry name" value="BPL_C"/>
</dbReference>
<dbReference type="InterPro" id="IPR036390">
    <property type="entry name" value="WH_DNA-bd_sf"/>
</dbReference>
<comment type="catalytic activity">
    <reaction evidence="4">
        <text>biotin + L-lysyl-[protein] + ATP = N(6)-biotinyl-L-lysyl-[protein] + AMP + diphosphate + H(+)</text>
        <dbReference type="Rhea" id="RHEA:11756"/>
        <dbReference type="Rhea" id="RHEA-COMP:9752"/>
        <dbReference type="Rhea" id="RHEA-COMP:10505"/>
        <dbReference type="ChEBI" id="CHEBI:15378"/>
        <dbReference type="ChEBI" id="CHEBI:29969"/>
        <dbReference type="ChEBI" id="CHEBI:30616"/>
        <dbReference type="ChEBI" id="CHEBI:33019"/>
        <dbReference type="ChEBI" id="CHEBI:57586"/>
        <dbReference type="ChEBI" id="CHEBI:83144"/>
        <dbReference type="ChEBI" id="CHEBI:456215"/>
        <dbReference type="EC" id="6.3.4.15"/>
    </reaction>
</comment>
<name>A0A7D4BJL2_9BACL</name>
<dbReference type="GO" id="GO:0009249">
    <property type="term" value="P:protein lipoylation"/>
    <property type="evidence" value="ECO:0007669"/>
    <property type="project" value="UniProtKB-ARBA"/>
</dbReference>
<dbReference type="SUPFAM" id="SSF46785">
    <property type="entry name" value="Winged helix' DNA-binding domain"/>
    <property type="match status" value="1"/>
</dbReference>
<evidence type="ECO:0000256" key="2">
    <source>
        <dbReference type="ARBA" id="ARBA00023125"/>
    </source>
</evidence>
<evidence type="ECO:0000256" key="4">
    <source>
        <dbReference type="HAMAP-Rule" id="MF_00978"/>
    </source>
</evidence>
<dbReference type="GO" id="GO:0004077">
    <property type="term" value="F:biotin--[biotin carboxyl-carrier protein] ligase activity"/>
    <property type="evidence" value="ECO:0007669"/>
    <property type="project" value="UniProtKB-UniRule"/>
</dbReference>
<protein>
    <recommendedName>
        <fullName evidence="4">Bifunctional ligase/repressor BirA</fullName>
    </recommendedName>
    <alternativeName>
        <fullName evidence="4">Biotin--[acetyl-CoA-carboxylase] ligase</fullName>
        <ecNumber evidence="4">6.3.4.15</ecNumber>
    </alternativeName>
    <alternativeName>
        <fullName evidence="4">Biotin--protein ligase</fullName>
    </alternativeName>
    <alternativeName>
        <fullName evidence="4">Biotin-[acetyl-CoA carboxylase] synthetase</fullName>
    </alternativeName>
</protein>
<feature type="binding site" evidence="4">
    <location>
        <begin position="122"/>
        <end position="124"/>
    </location>
    <ligand>
        <name>biotin</name>
        <dbReference type="ChEBI" id="CHEBI:57586"/>
    </ligand>
</feature>
<dbReference type="PANTHER" id="PTHR12835">
    <property type="entry name" value="BIOTIN PROTEIN LIGASE"/>
    <property type="match status" value="1"/>
</dbReference>
<evidence type="ECO:0000313" key="7">
    <source>
        <dbReference type="Proteomes" id="UP000503088"/>
    </source>
</evidence>
<dbReference type="KEGG" id="kpul:GXN76_07690"/>
<dbReference type="Pfam" id="PF02237">
    <property type="entry name" value="BPL_C"/>
    <property type="match status" value="1"/>
</dbReference>
<dbReference type="Gene3D" id="3.30.930.10">
    <property type="entry name" value="Bira Bifunctional Protein, Domain 2"/>
    <property type="match status" value="1"/>
</dbReference>
<feature type="binding site" evidence="4">
    <location>
        <position position="118"/>
    </location>
    <ligand>
        <name>biotin</name>
        <dbReference type="ChEBI" id="CHEBI:57586"/>
    </ligand>
</feature>
<keyword evidence="4" id="KW-0805">Transcription regulation</keyword>